<comment type="caution">
    <text evidence="2">The sequence shown here is derived from an EMBL/GenBank/DDBJ whole genome shotgun (WGS) entry which is preliminary data.</text>
</comment>
<evidence type="ECO:0000256" key="1">
    <source>
        <dbReference type="SAM" id="SignalP"/>
    </source>
</evidence>
<evidence type="ECO:0000313" key="3">
    <source>
        <dbReference type="Proteomes" id="UP000327044"/>
    </source>
</evidence>
<dbReference type="Gene3D" id="3.15.10.30">
    <property type="entry name" value="Haemolymph juvenile hormone binding protein"/>
    <property type="match status" value="1"/>
</dbReference>
<dbReference type="SMART" id="SM00700">
    <property type="entry name" value="JHBP"/>
    <property type="match status" value="1"/>
</dbReference>
<name>A0A5N4A1S2_PHOPY</name>
<dbReference type="GO" id="GO:0005615">
    <property type="term" value="C:extracellular space"/>
    <property type="evidence" value="ECO:0007669"/>
    <property type="project" value="TreeGrafter"/>
</dbReference>
<proteinExistence type="predicted"/>
<dbReference type="PANTHER" id="PTHR11008:SF32">
    <property type="entry name" value="CIRCADIAN CLOCK-CONTROLLED PROTEIN DAYWAKE-RELATED"/>
    <property type="match status" value="1"/>
</dbReference>
<dbReference type="Proteomes" id="UP000327044">
    <property type="component" value="Unassembled WGS sequence"/>
</dbReference>
<gene>
    <name evidence="2" type="ORF">PPYR_03072</name>
</gene>
<keyword evidence="1" id="KW-0732">Signal</keyword>
<accession>A0A5N4A1S2</accession>
<feature type="chain" id="PRO_5024437281" evidence="1">
    <location>
        <begin position="25"/>
        <end position="254"/>
    </location>
</feature>
<reference evidence="2 3" key="1">
    <citation type="journal article" date="2018" name="Elife">
        <title>Firefly genomes illuminate parallel origins of bioluminescence in beetles.</title>
        <authorList>
            <person name="Fallon T.R."/>
            <person name="Lower S.E."/>
            <person name="Chang C.H."/>
            <person name="Bessho-Uehara M."/>
            <person name="Martin G.J."/>
            <person name="Bewick A.J."/>
            <person name="Behringer M."/>
            <person name="Debat H.J."/>
            <person name="Wong I."/>
            <person name="Day J.C."/>
            <person name="Suvorov A."/>
            <person name="Silva C.J."/>
            <person name="Stanger-Hall K.F."/>
            <person name="Hall D.W."/>
            <person name="Schmitz R.J."/>
            <person name="Nelson D.R."/>
            <person name="Lewis S.M."/>
            <person name="Shigenobu S."/>
            <person name="Bybee S.M."/>
            <person name="Larracuente A.M."/>
            <person name="Oba Y."/>
            <person name="Weng J.K."/>
        </authorList>
    </citation>
    <scope>NUCLEOTIDE SEQUENCE [LARGE SCALE GENOMIC DNA]</scope>
    <source>
        <strain evidence="2">1611_PpyrPB1</strain>
        <tissue evidence="2">Whole body</tissue>
    </source>
</reference>
<dbReference type="OrthoDB" id="7419171at2759"/>
<dbReference type="InterPro" id="IPR010562">
    <property type="entry name" value="Haemolymph_juvenile_hormone-bd"/>
</dbReference>
<sequence>MPSGLTLIMLVLISVLSALAVAHCSEDFLGNLQVCKRNDRNIDSCLKNAVSQAVKLLADGYPEHGIQPLEPLKVGGWNVTKGSVLPFDQDYYDMKLHNYSDIVIESVSSKFDDENFYVEIIALGPHMYVDGRYEYYDAILNGVNLTSKGKIEYYYTGYKFYVDLFGKIVKRNGVEYVDITACTVDVLSLDLLRIEFRSENPELDDVITTKFNNIWKELISDNREGYERMYSEKFKEVASSVFSAFRYDKLLPKN</sequence>
<organism evidence="2 3">
    <name type="scientific">Photinus pyralis</name>
    <name type="common">Common eastern firefly</name>
    <name type="synonym">Lampyris pyralis</name>
    <dbReference type="NCBI Taxonomy" id="7054"/>
    <lineage>
        <taxon>Eukaryota</taxon>
        <taxon>Metazoa</taxon>
        <taxon>Ecdysozoa</taxon>
        <taxon>Arthropoda</taxon>
        <taxon>Hexapoda</taxon>
        <taxon>Insecta</taxon>
        <taxon>Pterygota</taxon>
        <taxon>Neoptera</taxon>
        <taxon>Endopterygota</taxon>
        <taxon>Coleoptera</taxon>
        <taxon>Polyphaga</taxon>
        <taxon>Elateriformia</taxon>
        <taxon>Elateroidea</taxon>
        <taxon>Lampyridae</taxon>
        <taxon>Lampyrinae</taxon>
        <taxon>Photinus</taxon>
    </lineage>
</organism>
<dbReference type="InParanoid" id="A0A5N4A1S2"/>
<dbReference type="Pfam" id="PF06585">
    <property type="entry name" value="JHBP"/>
    <property type="match status" value="1"/>
</dbReference>
<dbReference type="AlphaFoldDB" id="A0A5N4A1S2"/>
<feature type="signal peptide" evidence="1">
    <location>
        <begin position="1"/>
        <end position="24"/>
    </location>
</feature>
<dbReference type="InterPro" id="IPR038606">
    <property type="entry name" value="To_sf"/>
</dbReference>
<evidence type="ECO:0000313" key="2">
    <source>
        <dbReference type="EMBL" id="KAB0791272.1"/>
    </source>
</evidence>
<dbReference type="EMBL" id="VVIM01000011">
    <property type="protein sequence ID" value="KAB0791272.1"/>
    <property type="molecule type" value="Genomic_DNA"/>
</dbReference>
<dbReference type="PANTHER" id="PTHR11008">
    <property type="entry name" value="PROTEIN TAKEOUT-LIKE PROTEIN"/>
    <property type="match status" value="1"/>
</dbReference>
<keyword evidence="3" id="KW-1185">Reference proteome</keyword>
<protein>
    <submittedName>
        <fullName evidence="2">Uncharacterized protein</fullName>
    </submittedName>
</protein>